<protein>
    <submittedName>
        <fullName evidence="2">Anti-sigma factor antagonist</fullName>
    </submittedName>
</protein>
<sequence length="128" mass="14186">MTTLPDESFRLTVTTSGRELRIALTGDLDYDTADALMRTARERLAARPAPDALHLDCERLTFCDSMGLATLLMIHRVCAGTGTAFHLHDRPGFLEQLLRQTGTLDYLACPDHAADQDAEMHTHPPQQP</sequence>
<dbReference type="InterPro" id="IPR002645">
    <property type="entry name" value="STAS_dom"/>
</dbReference>
<evidence type="ECO:0000259" key="1">
    <source>
        <dbReference type="PROSITE" id="PS50801"/>
    </source>
</evidence>
<dbReference type="Pfam" id="PF13466">
    <property type="entry name" value="STAS_2"/>
    <property type="match status" value="1"/>
</dbReference>
<evidence type="ECO:0000313" key="3">
    <source>
        <dbReference type="Proteomes" id="UP000654123"/>
    </source>
</evidence>
<feature type="domain" description="STAS" evidence="1">
    <location>
        <begin position="22"/>
        <end position="107"/>
    </location>
</feature>
<dbReference type="Proteomes" id="UP000654123">
    <property type="component" value="Unassembled WGS sequence"/>
</dbReference>
<proteinExistence type="predicted"/>
<dbReference type="Gene3D" id="3.30.750.24">
    <property type="entry name" value="STAS domain"/>
    <property type="match status" value="1"/>
</dbReference>
<dbReference type="AlphaFoldDB" id="A0A918AX76"/>
<keyword evidence="3" id="KW-1185">Reference proteome</keyword>
<gene>
    <name evidence="2" type="ORF">GCM10010249_12810</name>
</gene>
<dbReference type="SUPFAM" id="SSF52091">
    <property type="entry name" value="SpoIIaa-like"/>
    <property type="match status" value="1"/>
</dbReference>
<dbReference type="InterPro" id="IPR036513">
    <property type="entry name" value="STAS_dom_sf"/>
</dbReference>
<evidence type="ECO:0000313" key="2">
    <source>
        <dbReference type="EMBL" id="GGP96117.1"/>
    </source>
</evidence>
<organism evidence="2 3">
    <name type="scientific">Streptomyces roseolilacinus</name>
    <dbReference type="NCBI Taxonomy" id="66904"/>
    <lineage>
        <taxon>Bacteria</taxon>
        <taxon>Bacillati</taxon>
        <taxon>Actinomycetota</taxon>
        <taxon>Actinomycetes</taxon>
        <taxon>Kitasatosporales</taxon>
        <taxon>Streptomycetaceae</taxon>
        <taxon>Streptomyces</taxon>
    </lineage>
</organism>
<dbReference type="EMBL" id="BMSV01000002">
    <property type="protein sequence ID" value="GGP96117.1"/>
    <property type="molecule type" value="Genomic_DNA"/>
</dbReference>
<dbReference type="InterPro" id="IPR058548">
    <property type="entry name" value="MlaB-like_STAS"/>
</dbReference>
<reference evidence="2" key="2">
    <citation type="submission" date="2020-09" db="EMBL/GenBank/DDBJ databases">
        <authorList>
            <person name="Sun Q."/>
            <person name="Ohkuma M."/>
        </authorList>
    </citation>
    <scope>NUCLEOTIDE SEQUENCE</scope>
    <source>
        <strain evidence="2">JCM 4335</strain>
    </source>
</reference>
<comment type="caution">
    <text evidence="2">The sequence shown here is derived from an EMBL/GenBank/DDBJ whole genome shotgun (WGS) entry which is preliminary data.</text>
</comment>
<dbReference type="RefSeq" id="WP_189530654.1">
    <property type="nucleotide sequence ID" value="NZ_BMSV01000002.1"/>
</dbReference>
<accession>A0A918AX76</accession>
<dbReference type="PROSITE" id="PS50801">
    <property type="entry name" value="STAS"/>
    <property type="match status" value="1"/>
</dbReference>
<reference evidence="2" key="1">
    <citation type="journal article" date="2014" name="Int. J. Syst. Evol. Microbiol.">
        <title>Complete genome sequence of Corynebacterium casei LMG S-19264T (=DSM 44701T), isolated from a smear-ripened cheese.</title>
        <authorList>
            <consortium name="US DOE Joint Genome Institute (JGI-PGF)"/>
            <person name="Walter F."/>
            <person name="Albersmeier A."/>
            <person name="Kalinowski J."/>
            <person name="Ruckert C."/>
        </authorList>
    </citation>
    <scope>NUCLEOTIDE SEQUENCE</scope>
    <source>
        <strain evidence="2">JCM 4335</strain>
    </source>
</reference>
<dbReference type="CDD" id="cd07043">
    <property type="entry name" value="STAS_anti-anti-sigma_factors"/>
    <property type="match status" value="1"/>
</dbReference>
<name>A0A918AX76_9ACTN</name>